<accession>A0A9N8MG42</accession>
<comment type="caution">
    <text evidence="1">The sequence shown here is derived from an EMBL/GenBank/DDBJ whole genome shotgun (WGS) entry which is preliminary data.</text>
</comment>
<evidence type="ECO:0000313" key="2">
    <source>
        <dbReference type="Proteomes" id="UP000662618"/>
    </source>
</evidence>
<evidence type="ECO:0000313" key="1">
    <source>
        <dbReference type="EMBL" id="CAD7808443.1"/>
    </source>
</evidence>
<protein>
    <submittedName>
        <fullName evidence="1">Uncharacterized protein</fullName>
    </submittedName>
</protein>
<dbReference type="EMBL" id="CAJIMS010000001">
    <property type="protein sequence ID" value="CAD7808443.1"/>
    <property type="molecule type" value="Genomic_DNA"/>
</dbReference>
<dbReference type="Proteomes" id="UP000662618">
    <property type="component" value="Unassembled WGS sequence"/>
</dbReference>
<dbReference type="AlphaFoldDB" id="A0A9N8MG42"/>
<organism evidence="1 2">
    <name type="scientific">Chryseobacterium aquaeductus</name>
    <dbReference type="NCBI Taxonomy" id="2675056"/>
    <lineage>
        <taxon>Bacteria</taxon>
        <taxon>Pseudomonadati</taxon>
        <taxon>Bacteroidota</taxon>
        <taxon>Flavobacteriia</taxon>
        <taxon>Flavobacteriales</taxon>
        <taxon>Weeksellaceae</taxon>
        <taxon>Chryseobacterium group</taxon>
        <taxon>Chryseobacterium</taxon>
    </lineage>
</organism>
<keyword evidence="2" id="KW-1185">Reference proteome</keyword>
<reference evidence="1" key="1">
    <citation type="submission" date="2020-12" db="EMBL/GenBank/DDBJ databases">
        <authorList>
            <person name="Rodrigo-Torres L."/>
            <person name="Arahal R. D."/>
            <person name="Lucena T."/>
        </authorList>
    </citation>
    <scope>NUCLEOTIDE SEQUENCE</scope>
    <source>
        <strain evidence="1">CECT 9390</strain>
    </source>
</reference>
<sequence length="69" mass="7768">MLGESFYLCPTENESILVAQESLRALVYVTLEEVFKSKKTFTFLRDKICEIKKDLYLCNPNTGSAGVGD</sequence>
<gene>
    <name evidence="1" type="ORF">CHRY9390_01825</name>
</gene>
<proteinExistence type="predicted"/>
<name>A0A9N8MG42_9FLAO</name>